<dbReference type="SUPFAM" id="SSF52540">
    <property type="entry name" value="P-loop containing nucleoside triphosphate hydrolases"/>
    <property type="match status" value="1"/>
</dbReference>
<dbReference type="Gene3D" id="2.60.40.1450">
    <property type="entry name" value="LAG1, DNA binding domain"/>
    <property type="match status" value="1"/>
</dbReference>
<feature type="domain" description="Peptidase S1" evidence="12">
    <location>
        <begin position="949"/>
        <end position="1159"/>
    </location>
</feature>
<evidence type="ECO:0000259" key="12">
    <source>
        <dbReference type="PROSITE" id="PS50240"/>
    </source>
</evidence>
<dbReference type="InterPro" id="IPR033116">
    <property type="entry name" value="TRYPSIN_SER"/>
</dbReference>
<dbReference type="GO" id="GO:0004252">
    <property type="term" value="F:serine-type endopeptidase activity"/>
    <property type="evidence" value="ECO:0007669"/>
    <property type="project" value="InterPro"/>
</dbReference>
<dbReference type="GO" id="GO:0006357">
    <property type="term" value="P:regulation of transcription by RNA polymerase II"/>
    <property type="evidence" value="ECO:0007669"/>
    <property type="project" value="UniProtKB-ARBA"/>
</dbReference>
<dbReference type="CDD" id="cd00190">
    <property type="entry name" value="Tryp_SPc"/>
    <property type="match status" value="4"/>
</dbReference>
<dbReference type="SUPFAM" id="SSF49417">
    <property type="entry name" value="p53-like transcription factors"/>
    <property type="match status" value="1"/>
</dbReference>
<dbReference type="GO" id="GO:0003677">
    <property type="term" value="F:DNA binding"/>
    <property type="evidence" value="ECO:0007669"/>
    <property type="project" value="InterPro"/>
</dbReference>
<dbReference type="Pfam" id="PF00089">
    <property type="entry name" value="Trypsin"/>
    <property type="match status" value="4"/>
</dbReference>
<reference evidence="13" key="2">
    <citation type="submission" date="2021-08" db="EMBL/GenBank/DDBJ databases">
        <authorList>
            <person name="Eriksson T."/>
        </authorList>
    </citation>
    <scope>NUCLEOTIDE SEQUENCE</scope>
    <source>
        <strain evidence="13">Stoneville</strain>
        <tissue evidence="13">Whole head</tissue>
    </source>
</reference>
<keyword evidence="5 9" id="KW-0720">Serine protease</keyword>
<evidence type="ECO:0000256" key="3">
    <source>
        <dbReference type="ARBA" id="ARBA00022741"/>
    </source>
</evidence>
<dbReference type="GO" id="GO:0005634">
    <property type="term" value="C:nucleus"/>
    <property type="evidence" value="ECO:0007669"/>
    <property type="project" value="InterPro"/>
</dbReference>
<dbReference type="SMART" id="SM00020">
    <property type="entry name" value="Tryp_SPc"/>
    <property type="match status" value="4"/>
</dbReference>
<dbReference type="PROSITE" id="PS00135">
    <property type="entry name" value="TRYPSIN_SER"/>
    <property type="match status" value="2"/>
</dbReference>
<dbReference type="GO" id="GO:0005524">
    <property type="term" value="F:ATP binding"/>
    <property type="evidence" value="ECO:0007669"/>
    <property type="project" value="UniProtKB-KW"/>
</dbReference>
<evidence type="ECO:0000256" key="10">
    <source>
        <dbReference type="SAM" id="Coils"/>
    </source>
</evidence>
<keyword evidence="4 9" id="KW-0378">Hydrolase</keyword>
<dbReference type="PANTHER" id="PTHR24276">
    <property type="entry name" value="POLYSERASE-RELATED"/>
    <property type="match status" value="1"/>
</dbReference>
<dbReference type="InterPro" id="IPR001254">
    <property type="entry name" value="Trypsin_dom"/>
</dbReference>
<keyword evidence="3" id="KW-0547">Nucleotide-binding</keyword>
<evidence type="ECO:0008006" key="15">
    <source>
        <dbReference type="Google" id="ProtNLM"/>
    </source>
</evidence>
<dbReference type="InterPro" id="IPR015351">
    <property type="entry name" value="RBP-J/Cbf11/Cbf12_DNA-bd"/>
</dbReference>
<dbReference type="EMBL" id="JABDTM020027413">
    <property type="protein sequence ID" value="KAH0810570.1"/>
    <property type="molecule type" value="Genomic_DNA"/>
</dbReference>
<dbReference type="Pfam" id="PF09271">
    <property type="entry name" value="LAG1-DNAbind"/>
    <property type="match status" value="1"/>
</dbReference>
<keyword evidence="10" id="KW-0175">Coiled coil</keyword>
<dbReference type="GO" id="GO:0003700">
    <property type="term" value="F:DNA-binding transcription factor activity"/>
    <property type="evidence" value="ECO:0007669"/>
    <property type="project" value="InterPro"/>
</dbReference>
<dbReference type="InterPro" id="IPR036961">
    <property type="entry name" value="Kinesin_motor_dom_sf"/>
</dbReference>
<dbReference type="PROSITE" id="PS00134">
    <property type="entry name" value="TRYPSIN_HIS"/>
    <property type="match status" value="3"/>
</dbReference>
<feature type="coiled-coil region" evidence="10">
    <location>
        <begin position="317"/>
        <end position="348"/>
    </location>
</feature>
<dbReference type="InterPro" id="IPR050430">
    <property type="entry name" value="Peptidase_S1"/>
</dbReference>
<evidence type="ECO:0000256" key="4">
    <source>
        <dbReference type="ARBA" id="ARBA00022801"/>
    </source>
</evidence>
<dbReference type="InterPro" id="IPR027417">
    <property type="entry name" value="P-loop_NTPase"/>
</dbReference>
<accession>A0A8J6H9H6</accession>
<proteinExistence type="inferred from homology"/>
<evidence type="ECO:0000256" key="2">
    <source>
        <dbReference type="ARBA" id="ARBA00022670"/>
    </source>
</evidence>
<dbReference type="PROSITE" id="PS50240">
    <property type="entry name" value="TRYPSIN_DOM"/>
    <property type="match status" value="4"/>
</dbReference>
<dbReference type="InterPro" id="IPR001752">
    <property type="entry name" value="Kinesin_motor_dom"/>
</dbReference>
<dbReference type="Proteomes" id="UP000719412">
    <property type="component" value="Unassembled WGS sequence"/>
</dbReference>
<dbReference type="PROSITE" id="PS50067">
    <property type="entry name" value="KINESIN_MOTOR_2"/>
    <property type="match status" value="1"/>
</dbReference>
<organism evidence="13 14">
    <name type="scientific">Tenebrio molitor</name>
    <name type="common">Yellow mealworm beetle</name>
    <dbReference type="NCBI Taxonomy" id="7067"/>
    <lineage>
        <taxon>Eukaryota</taxon>
        <taxon>Metazoa</taxon>
        <taxon>Ecdysozoa</taxon>
        <taxon>Arthropoda</taxon>
        <taxon>Hexapoda</taxon>
        <taxon>Insecta</taxon>
        <taxon>Pterygota</taxon>
        <taxon>Neoptera</taxon>
        <taxon>Endopterygota</taxon>
        <taxon>Coleoptera</taxon>
        <taxon>Polyphaga</taxon>
        <taxon>Cucujiformia</taxon>
        <taxon>Tenebrionidae</taxon>
        <taxon>Tenebrio</taxon>
    </lineage>
</organism>
<dbReference type="GO" id="GO:0006508">
    <property type="term" value="P:proteolysis"/>
    <property type="evidence" value="ECO:0007669"/>
    <property type="project" value="UniProtKB-KW"/>
</dbReference>
<feature type="coiled-coil region" evidence="10">
    <location>
        <begin position="209"/>
        <end position="271"/>
    </location>
</feature>
<sequence>MMQTIPTDLGIQTLQRCIMTLSEQSVLTTLLKDSFGGRAKTLLMCCVSPFTETLYTLQLASEQEQISQWLMLKQECEDCLSENSEPHRSLERIEEEIEGSYESSASEAIEEEEKESLVSTDKLVAQANASNVNVNSCAKESANNEYRLKGARGRRGSIHSAEELAPALSLNTSKISEEFVSQESEKVAEATHLTYETKKKILKQIVAALELNQKKISDLEKTIKLKENLMERLLQHKDTKSSAHSKFEQKCQMLRNEYKNAELKFLQARLQKNHLLEGKYKNEVVALKKKLKDTESLKNLTEDGNKLLELGSSLHTSKKQLEKLKKYKQEKEKYKQLYEKQIREEELKMSNKGSCDSFEKQKSPDMKALALFNKSNTTIDSNVSLSTEELEYLRHEIRNLRKTRDYLLELRCKIDLKSQNKKILNESEERKLLQCEKVVEAIDLIIEYKNSIICGHQPFKELEEQSDKTLMERFLKLSETEMRILLHKYFEKILDLRSSSKKLEMQILDIENQHENMAYRVQNLSHNRKRSSIWSCGIWPAKITRTRGGGKGPSIRRFIAKITRYKQETVPRQFQAVVPASPQVKVTIEKNKIILQKTNKTTKSKDFFFLVNDATYLIFGRVAKDVSSVRIAGLTREAMGRYLGDRSDMVIVILHAKVAQKSYGNEKRVGEDSEDFHSASCAWRSSRIHPSCEAGQSQNGCSAICNGEEETRIIGGEELDDISDYLFVVALVSGEGIYQCGGTLIDSRHVLTAAHCISRNIRKVVVGSNDLISNGKDYSVKRSISHPDYSLRPKIINDVAVLVLSEDVSEITKFPKRARALLNDFDTPCKLLGKGYTGYPEPGKPSRKLKLAYVKPVPRSECQDEWRKLQSTYELKPKTLCATPVNGRSCFGDSGGPMFCNEELTGVVSFGRYCDKNPPVVYAEIYYFNDWIDSVINDTICNGEKKTKIVGGEELDDISDYLFVVALVDENDEFECGGTLIDSRHVITAAHCSVGIRKVVVGSNDLISDGTDYSVKDFISHPDFTETPSPANDIAVMILSEDVSEVTEFPKRASAELDDYDTSCKALGKGFTGYPEPGKPSKKLKLGYVKPVTHSKCQDEWEKFNSSFKVAEKTFCTFSDDTATCTGDSGGPLLCNEELTGVVSYGRPSICNGEEQTKIVGGEELDDISDYLFVVALVDENGDFACGGTLIDSRHVITAAHCSEGISKVVVGSNDLISDGTDYSVKDFISHPDFTEDSSPANDIAVMILSEDVSEITDFPKRATAELDDYDTSCKALGKGYTGYPEPGKPSKKLKLGYVKPVPHSKCEDEWKEVESDFEVAEKTICTFSNDTAACLGDSGGPLLCNEELTGVVSYGNPCGEGTPDVFTEVYFFNDWIDSEEARIVGGEELDDISDYMFVVALVSKRGEFAGGGTLIDSRHVITAAHCWQGNGKVVVGSNDLISNGKDYSVKRFVSHPDYTTHRTIANDIAVIILSEDVSEITEFPKRPTAKLDDYDTSCKVLGKGVTGYPEPGTLSKKLKLAYVKPVPQSECRDKWKEWSSSFKVDDKTICTFSDDAAALMGDSGGPLLCDDKLTGVVSFGMPSGGGYPDVFTEVYFYNDWIDYVIKNY</sequence>
<dbReference type="InterPro" id="IPR001314">
    <property type="entry name" value="Peptidase_S1A"/>
</dbReference>
<evidence type="ECO:0000256" key="9">
    <source>
        <dbReference type="RuleBase" id="RU363034"/>
    </source>
</evidence>
<dbReference type="InterPro" id="IPR043504">
    <property type="entry name" value="Peptidase_S1_PA_chymotrypsin"/>
</dbReference>
<dbReference type="GO" id="GO:0008017">
    <property type="term" value="F:microtubule binding"/>
    <property type="evidence" value="ECO:0007669"/>
    <property type="project" value="InterPro"/>
</dbReference>
<comment type="caution">
    <text evidence="8">Lacks conserved residue(s) required for the propagation of feature annotation.</text>
</comment>
<keyword evidence="2 9" id="KW-0645">Protease</keyword>
<dbReference type="Pfam" id="PF00225">
    <property type="entry name" value="Kinesin"/>
    <property type="match status" value="1"/>
</dbReference>
<evidence type="ECO:0000259" key="11">
    <source>
        <dbReference type="PROSITE" id="PS50067"/>
    </source>
</evidence>
<dbReference type="GO" id="GO:0003777">
    <property type="term" value="F:microtubule motor activity"/>
    <property type="evidence" value="ECO:0007669"/>
    <property type="project" value="InterPro"/>
</dbReference>
<dbReference type="InterPro" id="IPR008967">
    <property type="entry name" value="p53-like_TF_DNA-bd_sf"/>
</dbReference>
<evidence type="ECO:0000256" key="1">
    <source>
        <dbReference type="ARBA" id="ARBA00007664"/>
    </source>
</evidence>
<dbReference type="InterPro" id="IPR018114">
    <property type="entry name" value="TRYPSIN_HIS"/>
</dbReference>
<dbReference type="PANTHER" id="PTHR24276:SF96">
    <property type="entry name" value="PEPTIDASE S1 DOMAIN-CONTAINING PROTEIN"/>
    <property type="match status" value="1"/>
</dbReference>
<feature type="domain" description="Kinesin motor" evidence="11">
    <location>
        <begin position="1"/>
        <end position="66"/>
    </location>
</feature>
<dbReference type="InterPro" id="IPR037095">
    <property type="entry name" value="RBP-J/Cbf11_DNA-bd_sf"/>
</dbReference>
<evidence type="ECO:0000313" key="14">
    <source>
        <dbReference type="Proteomes" id="UP000719412"/>
    </source>
</evidence>
<feature type="domain" description="Peptidase S1" evidence="12">
    <location>
        <begin position="1159"/>
        <end position="1382"/>
    </location>
</feature>
<evidence type="ECO:0000313" key="13">
    <source>
        <dbReference type="EMBL" id="KAH0810570.1"/>
    </source>
</evidence>
<keyword evidence="7" id="KW-1015">Disulfide bond</keyword>
<dbReference type="PRINTS" id="PR00722">
    <property type="entry name" value="CHYMOTRYPSIN"/>
</dbReference>
<comment type="caution">
    <text evidence="13">The sequence shown here is derived from an EMBL/GenBank/DDBJ whole genome shotgun (WGS) entry which is preliminary data.</text>
</comment>
<feature type="domain" description="Peptidase S1" evidence="12">
    <location>
        <begin position="1384"/>
        <end position="1607"/>
    </location>
</feature>
<gene>
    <name evidence="13" type="ORF">GEV33_012220</name>
</gene>
<keyword evidence="14" id="KW-1185">Reference proteome</keyword>
<evidence type="ECO:0000256" key="5">
    <source>
        <dbReference type="ARBA" id="ARBA00022825"/>
    </source>
</evidence>
<reference evidence="13" key="1">
    <citation type="journal article" date="2020" name="J Insects Food Feed">
        <title>The yellow mealworm (Tenebrio molitor) genome: a resource for the emerging insects as food and feed industry.</title>
        <authorList>
            <person name="Eriksson T."/>
            <person name="Andere A."/>
            <person name="Kelstrup H."/>
            <person name="Emery V."/>
            <person name="Picard C."/>
        </authorList>
    </citation>
    <scope>NUCLEOTIDE SEQUENCE</scope>
    <source>
        <strain evidence="13">Stoneville</strain>
        <tissue evidence="13">Whole head</tissue>
    </source>
</reference>
<dbReference type="InterPro" id="IPR009003">
    <property type="entry name" value="Peptidase_S1_PA"/>
</dbReference>
<comment type="similarity">
    <text evidence="1">Belongs to the peptidase S1 family.</text>
</comment>
<dbReference type="GO" id="GO:0007018">
    <property type="term" value="P:microtubule-based movement"/>
    <property type="evidence" value="ECO:0007669"/>
    <property type="project" value="InterPro"/>
</dbReference>
<keyword evidence="6" id="KW-0067">ATP-binding</keyword>
<comment type="similarity">
    <text evidence="8">Belongs to the TRAFAC class myosin-kinesin ATPase superfamily. Kinesin family.</text>
</comment>
<dbReference type="Gene3D" id="2.40.10.10">
    <property type="entry name" value="Trypsin-like serine proteases"/>
    <property type="match status" value="4"/>
</dbReference>
<feature type="domain" description="Peptidase S1" evidence="12">
    <location>
        <begin position="713"/>
        <end position="937"/>
    </location>
</feature>
<dbReference type="SUPFAM" id="SSF50494">
    <property type="entry name" value="Trypsin-like serine proteases"/>
    <property type="match status" value="4"/>
</dbReference>
<name>A0A8J6H9H6_TENMO</name>
<dbReference type="Gene3D" id="3.40.850.10">
    <property type="entry name" value="Kinesin motor domain"/>
    <property type="match status" value="1"/>
</dbReference>
<evidence type="ECO:0000256" key="8">
    <source>
        <dbReference type="PROSITE-ProRule" id="PRU00283"/>
    </source>
</evidence>
<evidence type="ECO:0000256" key="7">
    <source>
        <dbReference type="ARBA" id="ARBA00023157"/>
    </source>
</evidence>
<evidence type="ECO:0000256" key="6">
    <source>
        <dbReference type="ARBA" id="ARBA00022840"/>
    </source>
</evidence>
<protein>
    <recommendedName>
        <fullName evidence="15">Peptidase S1 domain-containing protein</fullName>
    </recommendedName>
</protein>